<dbReference type="EC" id="5.4.99.12" evidence="4"/>
<dbReference type="PIRSF" id="PIRSF001430">
    <property type="entry name" value="tRNA_psdUrid_synth"/>
    <property type="match status" value="1"/>
</dbReference>
<evidence type="ECO:0000256" key="1">
    <source>
        <dbReference type="ARBA" id="ARBA00009375"/>
    </source>
</evidence>
<dbReference type="EMBL" id="CP098747">
    <property type="protein sequence ID" value="USG61750.1"/>
    <property type="molecule type" value="Genomic_DNA"/>
</dbReference>
<comment type="subunit">
    <text evidence="4">Homodimer.</text>
</comment>
<dbReference type="Pfam" id="PF01416">
    <property type="entry name" value="PseudoU_synth_1"/>
    <property type="match status" value="2"/>
</dbReference>
<keyword evidence="3 4" id="KW-0413">Isomerase</keyword>
<dbReference type="Gene3D" id="3.30.70.580">
    <property type="entry name" value="Pseudouridine synthase I, catalytic domain, N-terminal subdomain"/>
    <property type="match status" value="1"/>
</dbReference>
<feature type="domain" description="Pseudouridine synthase I TruA alpha/beta" evidence="6">
    <location>
        <begin position="8"/>
        <end position="104"/>
    </location>
</feature>
<dbReference type="InterPro" id="IPR020094">
    <property type="entry name" value="TruA/RsuA/RluB/E/F_N"/>
</dbReference>
<evidence type="ECO:0000256" key="2">
    <source>
        <dbReference type="ARBA" id="ARBA00022694"/>
    </source>
</evidence>
<evidence type="ECO:0000313" key="7">
    <source>
        <dbReference type="EMBL" id="USG61750.1"/>
    </source>
</evidence>
<feature type="active site" description="Nucleophile" evidence="4">
    <location>
        <position position="52"/>
    </location>
</feature>
<dbReference type="CDD" id="cd02570">
    <property type="entry name" value="PseudoU_synth_EcTruA"/>
    <property type="match status" value="1"/>
</dbReference>
<dbReference type="PANTHER" id="PTHR11142">
    <property type="entry name" value="PSEUDOURIDYLATE SYNTHASE"/>
    <property type="match status" value="1"/>
</dbReference>
<feature type="binding site" evidence="4">
    <location>
        <position position="111"/>
    </location>
    <ligand>
        <name>substrate</name>
    </ligand>
</feature>
<dbReference type="PANTHER" id="PTHR11142:SF0">
    <property type="entry name" value="TRNA PSEUDOURIDINE SYNTHASE-LIKE 1"/>
    <property type="match status" value="1"/>
</dbReference>
<evidence type="ECO:0000256" key="4">
    <source>
        <dbReference type="HAMAP-Rule" id="MF_00171"/>
    </source>
</evidence>
<comment type="similarity">
    <text evidence="1 4 5">Belongs to the tRNA pseudouridine synthase TruA family.</text>
</comment>
<evidence type="ECO:0000256" key="5">
    <source>
        <dbReference type="RuleBase" id="RU003792"/>
    </source>
</evidence>
<evidence type="ECO:0000259" key="6">
    <source>
        <dbReference type="Pfam" id="PF01416"/>
    </source>
</evidence>
<keyword evidence="2 4" id="KW-0819">tRNA processing</keyword>
<comment type="catalytic activity">
    <reaction evidence="4 5">
        <text>uridine(38/39/40) in tRNA = pseudouridine(38/39/40) in tRNA</text>
        <dbReference type="Rhea" id="RHEA:22376"/>
        <dbReference type="Rhea" id="RHEA-COMP:10085"/>
        <dbReference type="Rhea" id="RHEA-COMP:10087"/>
        <dbReference type="ChEBI" id="CHEBI:65314"/>
        <dbReference type="ChEBI" id="CHEBI:65315"/>
        <dbReference type="EC" id="5.4.99.12"/>
    </reaction>
</comment>
<comment type="function">
    <text evidence="4">Formation of pseudouridine at positions 38, 39 and 40 in the anticodon stem and loop of transfer RNAs.</text>
</comment>
<dbReference type="RefSeq" id="WP_251934957.1">
    <property type="nucleotide sequence ID" value="NZ_CP098747.1"/>
</dbReference>
<dbReference type="SUPFAM" id="SSF55120">
    <property type="entry name" value="Pseudouridine synthase"/>
    <property type="match status" value="1"/>
</dbReference>
<organism evidence="7 8">
    <name type="scientific">Sneathiella marina</name>
    <dbReference type="NCBI Taxonomy" id="2950108"/>
    <lineage>
        <taxon>Bacteria</taxon>
        <taxon>Pseudomonadati</taxon>
        <taxon>Pseudomonadota</taxon>
        <taxon>Alphaproteobacteria</taxon>
        <taxon>Sneathiellales</taxon>
        <taxon>Sneathiellaceae</taxon>
        <taxon>Sneathiella</taxon>
    </lineage>
</organism>
<accession>A0ABY4W7L9</accession>
<feature type="domain" description="Pseudouridine synthase I TruA alpha/beta" evidence="6">
    <location>
        <begin position="144"/>
        <end position="246"/>
    </location>
</feature>
<reference evidence="7" key="1">
    <citation type="submission" date="2022-06" db="EMBL/GenBank/DDBJ databases">
        <title>Sneathiella actinostolidae sp. nov., isolated from a sea anemonein the Western Pacific Ocean.</title>
        <authorList>
            <person name="Wei M.J."/>
        </authorList>
    </citation>
    <scope>NUCLEOTIDE SEQUENCE</scope>
    <source>
        <strain evidence="7">PHK-P5</strain>
    </source>
</reference>
<dbReference type="NCBIfam" id="TIGR00071">
    <property type="entry name" value="hisT_truA"/>
    <property type="match status" value="1"/>
</dbReference>
<protein>
    <recommendedName>
        <fullName evidence="4">tRNA pseudouridine synthase A</fullName>
        <ecNumber evidence="4">5.4.99.12</ecNumber>
    </recommendedName>
    <alternativeName>
        <fullName evidence="4">tRNA pseudouridine(38-40) synthase</fullName>
    </alternativeName>
    <alternativeName>
        <fullName evidence="4">tRNA pseudouridylate synthase I</fullName>
    </alternativeName>
    <alternativeName>
        <fullName evidence="4">tRNA-uridine isomerase I</fullName>
    </alternativeName>
</protein>
<dbReference type="GO" id="GO:0160147">
    <property type="term" value="F:tRNA pseudouridine(38-40) synthase activity"/>
    <property type="evidence" value="ECO:0007669"/>
    <property type="project" value="UniProtKB-EC"/>
</dbReference>
<evidence type="ECO:0000313" key="8">
    <source>
        <dbReference type="Proteomes" id="UP001056291"/>
    </source>
</evidence>
<dbReference type="HAMAP" id="MF_00171">
    <property type="entry name" value="TruA"/>
    <property type="match status" value="1"/>
</dbReference>
<dbReference type="InterPro" id="IPR020097">
    <property type="entry name" value="PsdUridine_synth_TruA_a/b_dom"/>
</dbReference>
<name>A0ABY4W7L9_9PROT</name>
<sequence length="247" mass="27786">MPDYRVVIEYDGRGMVGWQRQKKGVSVQQSIEEAIFKFCGEEIRIQSAGRTDAGVHALGQVANFSLQSSRKPHVVMNAINYHLKPNSVVILSCEEAEPEFNARFSATGRHYLYRIINRRAPLTVDYGLAWQFKRPLEHEAMQEAAQLLVGRHDFTSFRAVACQAKSPVRTLESLTVTRVGDEIQIRTSARSFLHNQVRSMVGSLSLVGTGQWRMQDMQKALEAKNRQAAGPNAPPYGLYLVAVDYEC</sequence>
<dbReference type="InterPro" id="IPR020095">
    <property type="entry name" value="PsdUridine_synth_TruA_C"/>
</dbReference>
<evidence type="ECO:0000256" key="3">
    <source>
        <dbReference type="ARBA" id="ARBA00023235"/>
    </source>
</evidence>
<dbReference type="InterPro" id="IPR001406">
    <property type="entry name" value="PsdUridine_synth_TruA"/>
</dbReference>
<keyword evidence="8" id="KW-1185">Reference proteome</keyword>
<dbReference type="Gene3D" id="3.30.70.660">
    <property type="entry name" value="Pseudouridine synthase I, catalytic domain, C-terminal subdomain"/>
    <property type="match status" value="1"/>
</dbReference>
<proteinExistence type="inferred from homology"/>
<comment type="caution">
    <text evidence="4">Lacks conserved residue(s) required for the propagation of feature annotation.</text>
</comment>
<gene>
    <name evidence="4 7" type="primary">truA</name>
    <name evidence="7" type="ORF">NBZ79_02025</name>
</gene>
<dbReference type="Proteomes" id="UP001056291">
    <property type="component" value="Chromosome"/>
</dbReference>
<dbReference type="InterPro" id="IPR020103">
    <property type="entry name" value="PsdUridine_synth_cat_dom_sf"/>
</dbReference>